<evidence type="ECO:0000313" key="3">
    <source>
        <dbReference type="Proteomes" id="UP000286931"/>
    </source>
</evidence>
<sequence length="231" mass="25263">MSHVLSVNLAHPRANPVKAGIELTGIDKRPVDHAVAVRPPGPKYGGHGSGLVGDEIYDRQNHGGNDQAVYAYARENLDMWAADLGRELANGSFGENLTTTDLDVEAALIGERWRVGGATGPLLEVSVPRIPCSTFAHWLDERRWVRRFTQRALPGTYLRVLEPGEVRAGDPITVVARPDHDLTVGVCFRALTIEPDLLPRLIDVEELPGEAREVARKRTGVIPVQFVSDGE</sequence>
<accession>A0A401YVK7</accession>
<evidence type="ECO:0000259" key="1">
    <source>
        <dbReference type="PROSITE" id="PS51340"/>
    </source>
</evidence>
<dbReference type="GO" id="GO:0003824">
    <property type="term" value="F:catalytic activity"/>
    <property type="evidence" value="ECO:0007669"/>
    <property type="project" value="InterPro"/>
</dbReference>
<dbReference type="GO" id="GO:0030170">
    <property type="term" value="F:pyridoxal phosphate binding"/>
    <property type="evidence" value="ECO:0007669"/>
    <property type="project" value="InterPro"/>
</dbReference>
<dbReference type="PROSITE" id="PS51340">
    <property type="entry name" value="MOSC"/>
    <property type="match status" value="1"/>
</dbReference>
<dbReference type="EMBL" id="BIFH01000029">
    <property type="protein sequence ID" value="GCD98652.1"/>
    <property type="molecule type" value="Genomic_DNA"/>
</dbReference>
<name>A0A401YVK7_9ACTN</name>
<dbReference type="PANTHER" id="PTHR30212:SF2">
    <property type="entry name" value="PROTEIN YIIM"/>
    <property type="match status" value="1"/>
</dbReference>
<feature type="domain" description="MOSC" evidence="1">
    <location>
        <begin position="29"/>
        <end position="175"/>
    </location>
</feature>
<dbReference type="GO" id="GO:0030151">
    <property type="term" value="F:molybdenum ion binding"/>
    <property type="evidence" value="ECO:0007669"/>
    <property type="project" value="InterPro"/>
</dbReference>
<proteinExistence type="predicted"/>
<dbReference type="AlphaFoldDB" id="A0A401YVK7"/>
<keyword evidence="3" id="KW-1185">Reference proteome</keyword>
<dbReference type="InterPro" id="IPR052353">
    <property type="entry name" value="Benzoxazolinone_Detox_Enz"/>
</dbReference>
<dbReference type="Proteomes" id="UP000286931">
    <property type="component" value="Unassembled WGS sequence"/>
</dbReference>
<dbReference type="OrthoDB" id="9786134at2"/>
<dbReference type="SUPFAM" id="SSF50800">
    <property type="entry name" value="PK beta-barrel domain-like"/>
    <property type="match status" value="1"/>
</dbReference>
<dbReference type="InterPro" id="IPR005302">
    <property type="entry name" value="MoCF_Sase_C"/>
</dbReference>
<dbReference type="Gene3D" id="2.40.33.20">
    <property type="entry name" value="PK beta-barrel domain-like"/>
    <property type="match status" value="1"/>
</dbReference>
<dbReference type="PANTHER" id="PTHR30212">
    <property type="entry name" value="PROTEIN YIIM"/>
    <property type="match status" value="1"/>
</dbReference>
<reference evidence="2 3" key="1">
    <citation type="submission" date="2018-12" db="EMBL/GenBank/DDBJ databases">
        <title>Draft genome sequence of Embleya hyalina NBRC 13850T.</title>
        <authorList>
            <person name="Komaki H."/>
            <person name="Hosoyama A."/>
            <person name="Kimura A."/>
            <person name="Ichikawa N."/>
            <person name="Tamura T."/>
        </authorList>
    </citation>
    <scope>NUCLEOTIDE SEQUENCE [LARGE SCALE GENOMIC DNA]</scope>
    <source>
        <strain evidence="2 3">NBRC 13850</strain>
    </source>
</reference>
<dbReference type="Pfam" id="PF03473">
    <property type="entry name" value="MOSC"/>
    <property type="match status" value="1"/>
</dbReference>
<comment type="caution">
    <text evidence="2">The sequence shown here is derived from an EMBL/GenBank/DDBJ whole genome shotgun (WGS) entry which is preliminary data.</text>
</comment>
<protein>
    <submittedName>
        <fullName evidence="2">Molybdenum cofactor biosysynthesis protein</fullName>
    </submittedName>
</protein>
<organism evidence="2 3">
    <name type="scientific">Embleya hyalina</name>
    <dbReference type="NCBI Taxonomy" id="516124"/>
    <lineage>
        <taxon>Bacteria</taxon>
        <taxon>Bacillati</taxon>
        <taxon>Actinomycetota</taxon>
        <taxon>Actinomycetes</taxon>
        <taxon>Kitasatosporales</taxon>
        <taxon>Streptomycetaceae</taxon>
        <taxon>Embleya</taxon>
    </lineage>
</organism>
<dbReference type="RefSeq" id="WP_126640550.1">
    <property type="nucleotide sequence ID" value="NZ_BIFH01000029.1"/>
</dbReference>
<gene>
    <name evidence="2" type="ORF">EHYA_06363</name>
</gene>
<dbReference type="InterPro" id="IPR011037">
    <property type="entry name" value="Pyrv_Knase-like_insert_dom_sf"/>
</dbReference>
<evidence type="ECO:0000313" key="2">
    <source>
        <dbReference type="EMBL" id="GCD98652.1"/>
    </source>
</evidence>